<dbReference type="GO" id="GO:0032259">
    <property type="term" value="P:methylation"/>
    <property type="evidence" value="ECO:0007669"/>
    <property type="project" value="UniProtKB-KW"/>
</dbReference>
<evidence type="ECO:0000256" key="3">
    <source>
        <dbReference type="ARBA" id="ARBA00022691"/>
    </source>
</evidence>
<accession>A0AA40FYB3</accession>
<dbReference type="InterPro" id="IPR052097">
    <property type="entry name" value="SET-MYND_domain_protein"/>
</dbReference>
<keyword evidence="3" id="KW-0949">S-adenosyl-L-methionine</keyword>
<dbReference type="GO" id="GO:0008168">
    <property type="term" value="F:methyltransferase activity"/>
    <property type="evidence" value="ECO:0007669"/>
    <property type="project" value="UniProtKB-KW"/>
</dbReference>
<reference evidence="4" key="1">
    <citation type="submission" date="2021-10" db="EMBL/GenBank/DDBJ databases">
        <title>Melipona bicolor Genome sequencing and assembly.</title>
        <authorList>
            <person name="Araujo N.S."/>
            <person name="Arias M.C."/>
        </authorList>
    </citation>
    <scope>NUCLEOTIDE SEQUENCE</scope>
    <source>
        <strain evidence="4">USP_2M_L1-L4_2017</strain>
        <tissue evidence="4">Whole body</tissue>
    </source>
</reference>
<name>A0AA40FYB3_9HYME</name>
<keyword evidence="2" id="KW-0808">Transferase</keyword>
<dbReference type="PANTHER" id="PTHR46165:SF2">
    <property type="entry name" value="SET AND MYND DOMAIN-CONTAINING PROTEIN 4"/>
    <property type="match status" value="1"/>
</dbReference>
<evidence type="ECO:0000256" key="1">
    <source>
        <dbReference type="ARBA" id="ARBA00022603"/>
    </source>
</evidence>
<keyword evidence="1" id="KW-0489">Methyltransferase</keyword>
<dbReference type="EMBL" id="JAHYIQ010000011">
    <property type="protein sequence ID" value="KAK1127672.1"/>
    <property type="molecule type" value="Genomic_DNA"/>
</dbReference>
<dbReference type="PANTHER" id="PTHR46165">
    <property type="entry name" value="SET AND MYND DOMAIN-CONTAINING PROTEIN 4"/>
    <property type="match status" value="1"/>
</dbReference>
<sequence length="100" mass="11125">MFARVKKPCEAFLRANEKSLLPVKRPPEEHTAVTRLTGGVNPRLPNASTLLDIEETEKAGMRVIAAKPIEPGDRLVVEEPFAATLLPEFFGTHCQHCFSR</sequence>
<keyword evidence="5" id="KW-1185">Reference proteome</keyword>
<dbReference type="GO" id="GO:0042826">
    <property type="term" value="F:histone deacetylase binding"/>
    <property type="evidence" value="ECO:0007669"/>
    <property type="project" value="TreeGrafter"/>
</dbReference>
<evidence type="ECO:0000313" key="4">
    <source>
        <dbReference type="EMBL" id="KAK1127672.1"/>
    </source>
</evidence>
<dbReference type="GO" id="GO:0005737">
    <property type="term" value="C:cytoplasm"/>
    <property type="evidence" value="ECO:0007669"/>
    <property type="project" value="TreeGrafter"/>
</dbReference>
<evidence type="ECO:0000256" key="2">
    <source>
        <dbReference type="ARBA" id="ARBA00022679"/>
    </source>
</evidence>
<dbReference type="AlphaFoldDB" id="A0AA40FYB3"/>
<proteinExistence type="predicted"/>
<protein>
    <submittedName>
        <fullName evidence="4">Uncharacterized protein</fullName>
    </submittedName>
</protein>
<dbReference type="GO" id="GO:0005634">
    <property type="term" value="C:nucleus"/>
    <property type="evidence" value="ECO:0007669"/>
    <property type="project" value="TreeGrafter"/>
</dbReference>
<dbReference type="Proteomes" id="UP001177670">
    <property type="component" value="Unassembled WGS sequence"/>
</dbReference>
<evidence type="ECO:0000313" key="5">
    <source>
        <dbReference type="Proteomes" id="UP001177670"/>
    </source>
</evidence>
<comment type="caution">
    <text evidence="4">The sequence shown here is derived from an EMBL/GenBank/DDBJ whole genome shotgun (WGS) entry which is preliminary data.</text>
</comment>
<gene>
    <name evidence="4" type="ORF">K0M31_003168</name>
</gene>
<organism evidence="4 5">
    <name type="scientific">Melipona bicolor</name>
    <dbReference type="NCBI Taxonomy" id="60889"/>
    <lineage>
        <taxon>Eukaryota</taxon>
        <taxon>Metazoa</taxon>
        <taxon>Ecdysozoa</taxon>
        <taxon>Arthropoda</taxon>
        <taxon>Hexapoda</taxon>
        <taxon>Insecta</taxon>
        <taxon>Pterygota</taxon>
        <taxon>Neoptera</taxon>
        <taxon>Endopterygota</taxon>
        <taxon>Hymenoptera</taxon>
        <taxon>Apocrita</taxon>
        <taxon>Aculeata</taxon>
        <taxon>Apoidea</taxon>
        <taxon>Anthophila</taxon>
        <taxon>Apidae</taxon>
        <taxon>Melipona</taxon>
    </lineage>
</organism>